<organism evidence="1 2">
    <name type="scientific">Roseovarius azorensis</name>
    <dbReference type="NCBI Taxonomy" id="1287727"/>
    <lineage>
        <taxon>Bacteria</taxon>
        <taxon>Pseudomonadati</taxon>
        <taxon>Pseudomonadota</taxon>
        <taxon>Alphaproteobacteria</taxon>
        <taxon>Rhodobacterales</taxon>
        <taxon>Roseobacteraceae</taxon>
        <taxon>Roseovarius</taxon>
    </lineage>
</organism>
<sequence>MKIQDHLDQLRKSSFGCNLAAFGDISSGLILRSSSDRPCPRELLDSLCEDAIRCFALADRHSRPEGTESDVYGASVISFTARRSHVFARNDTETDDVVCAIIEQAQAIDPVLRAARETAEKISEDST</sequence>
<dbReference type="EMBL" id="FOAG01000009">
    <property type="protein sequence ID" value="SEL90419.1"/>
    <property type="molecule type" value="Genomic_DNA"/>
</dbReference>
<keyword evidence="2" id="KW-1185">Reference proteome</keyword>
<proteinExistence type="predicted"/>
<evidence type="ECO:0000313" key="1">
    <source>
        <dbReference type="EMBL" id="SEL90419.1"/>
    </source>
</evidence>
<protein>
    <recommendedName>
        <fullName evidence="3">Roadblock/LC7 domain-containing protein</fullName>
    </recommendedName>
</protein>
<dbReference type="STRING" id="1287727.SAMN05443999_109119"/>
<dbReference type="OrthoDB" id="7857877at2"/>
<name>A0A1H7U0W3_9RHOB</name>
<dbReference type="RefSeq" id="WP_093038183.1">
    <property type="nucleotide sequence ID" value="NZ_FOAG01000009.1"/>
</dbReference>
<evidence type="ECO:0008006" key="3">
    <source>
        <dbReference type="Google" id="ProtNLM"/>
    </source>
</evidence>
<evidence type="ECO:0000313" key="2">
    <source>
        <dbReference type="Proteomes" id="UP000199582"/>
    </source>
</evidence>
<gene>
    <name evidence="1" type="ORF">SAMN05443999_109119</name>
</gene>
<accession>A0A1H7U0W3</accession>
<dbReference type="AlphaFoldDB" id="A0A1H7U0W3"/>
<reference evidence="1 2" key="1">
    <citation type="submission" date="2016-10" db="EMBL/GenBank/DDBJ databases">
        <authorList>
            <person name="de Groot N.N."/>
        </authorList>
    </citation>
    <scope>NUCLEOTIDE SEQUENCE [LARGE SCALE GENOMIC DNA]</scope>
    <source>
        <strain evidence="1 2">DSM 100674</strain>
    </source>
</reference>
<dbReference type="Proteomes" id="UP000199582">
    <property type="component" value="Unassembled WGS sequence"/>
</dbReference>